<evidence type="ECO:0000313" key="2">
    <source>
        <dbReference type="EMBL" id="KAG8562703.1"/>
    </source>
</evidence>
<evidence type="ECO:0008006" key="4">
    <source>
        <dbReference type="Google" id="ProtNLM"/>
    </source>
</evidence>
<feature type="chain" id="PRO_5043742406" description="Secreted protein" evidence="1">
    <location>
        <begin position="26"/>
        <end position="79"/>
    </location>
</feature>
<proteinExistence type="predicted"/>
<protein>
    <recommendedName>
        <fullName evidence="4">Secreted protein</fullName>
    </recommendedName>
</protein>
<reference evidence="2" key="1">
    <citation type="thesis" date="2020" institute="ProQuest LLC" country="789 East Eisenhower Parkway, Ann Arbor, MI, USA">
        <title>Comparative Genomics and Chromosome Evolution.</title>
        <authorList>
            <person name="Mudd A.B."/>
        </authorList>
    </citation>
    <scope>NUCLEOTIDE SEQUENCE</scope>
    <source>
        <strain evidence="2">237g6f4</strain>
        <tissue evidence="2">Blood</tissue>
    </source>
</reference>
<feature type="signal peptide" evidence="1">
    <location>
        <begin position="1"/>
        <end position="25"/>
    </location>
</feature>
<name>A0AAV7AV28_ENGPU</name>
<dbReference type="EMBL" id="WNYA01000007">
    <property type="protein sequence ID" value="KAG8562703.1"/>
    <property type="molecule type" value="Genomic_DNA"/>
</dbReference>
<evidence type="ECO:0000256" key="1">
    <source>
        <dbReference type="SAM" id="SignalP"/>
    </source>
</evidence>
<organism evidence="2 3">
    <name type="scientific">Engystomops pustulosus</name>
    <name type="common">Tungara frog</name>
    <name type="synonym">Physalaemus pustulosus</name>
    <dbReference type="NCBI Taxonomy" id="76066"/>
    <lineage>
        <taxon>Eukaryota</taxon>
        <taxon>Metazoa</taxon>
        <taxon>Chordata</taxon>
        <taxon>Craniata</taxon>
        <taxon>Vertebrata</taxon>
        <taxon>Euteleostomi</taxon>
        <taxon>Amphibia</taxon>
        <taxon>Batrachia</taxon>
        <taxon>Anura</taxon>
        <taxon>Neobatrachia</taxon>
        <taxon>Hyloidea</taxon>
        <taxon>Leptodactylidae</taxon>
        <taxon>Leiuperinae</taxon>
        <taxon>Engystomops</taxon>
    </lineage>
</organism>
<gene>
    <name evidence="2" type="ORF">GDO81_015775</name>
</gene>
<keyword evidence="3" id="KW-1185">Reference proteome</keyword>
<keyword evidence="1" id="KW-0732">Signal</keyword>
<dbReference type="AlphaFoldDB" id="A0AAV7AV28"/>
<sequence length="79" mass="9123">MRHNSLQQTLFKWIACIAVLHTTICNQNICNIYNKKKTVTDNQSVNKQLTFDIFIVRKTWNGIVACRCNGVHNDVSRSL</sequence>
<evidence type="ECO:0000313" key="3">
    <source>
        <dbReference type="Proteomes" id="UP000824782"/>
    </source>
</evidence>
<accession>A0AAV7AV28</accession>
<dbReference type="Proteomes" id="UP000824782">
    <property type="component" value="Unassembled WGS sequence"/>
</dbReference>
<comment type="caution">
    <text evidence="2">The sequence shown here is derived from an EMBL/GenBank/DDBJ whole genome shotgun (WGS) entry which is preliminary data.</text>
</comment>